<sequence>MHTALISADHNQGIDREESDLSIRLGDIAPNFTAETTQGSINFHDWISDGWAIFMSHPADFTPVCTTELGYVASIRSKFDHRQVKVISLSVDTLESHDRWARDIEDTHGFPLNFPLIADPDAEIAQLYGMVHPESDNMLTIRTVFIIGPDKRVKATQTYPVNTGRNFDEILRLIDSLQLTEDFDVATPVNWRPNDDVLISPALSDASARQKFPDGWTLVKPYIRVVQQPVTEAREKDVTVT</sequence>
<evidence type="ECO:0000256" key="6">
    <source>
        <dbReference type="ARBA" id="ARBA00025719"/>
    </source>
</evidence>
<keyword evidence="4" id="KW-0560">Oxidoreductase</keyword>
<evidence type="ECO:0000256" key="1">
    <source>
        <dbReference type="ARBA" id="ARBA00009796"/>
    </source>
</evidence>
<dbReference type="PROSITE" id="PS51352">
    <property type="entry name" value="THIOREDOXIN_2"/>
    <property type="match status" value="1"/>
</dbReference>
<dbReference type="InterPro" id="IPR000866">
    <property type="entry name" value="AhpC/TSA"/>
</dbReference>
<evidence type="ECO:0000259" key="7">
    <source>
        <dbReference type="PROSITE" id="PS51352"/>
    </source>
</evidence>
<keyword evidence="5" id="KW-0676">Redox-active center</keyword>
<protein>
    <submittedName>
        <fullName evidence="8">Alkyl hydroperoxide reductase subunit C-like protein</fullName>
    </submittedName>
</protein>
<reference evidence="8" key="1">
    <citation type="submission" date="2018-06" db="EMBL/GenBank/DDBJ databases">
        <authorList>
            <person name="Zhirakovskaya E."/>
        </authorList>
    </citation>
    <scope>NUCLEOTIDE SEQUENCE</scope>
</reference>
<evidence type="ECO:0000256" key="4">
    <source>
        <dbReference type="ARBA" id="ARBA00023002"/>
    </source>
</evidence>
<dbReference type="GO" id="GO:0005829">
    <property type="term" value="C:cytosol"/>
    <property type="evidence" value="ECO:0007669"/>
    <property type="project" value="TreeGrafter"/>
</dbReference>
<proteinExistence type="inferred from homology"/>
<dbReference type="AlphaFoldDB" id="A0A3B0YWI5"/>
<dbReference type="PANTHER" id="PTHR10681">
    <property type="entry name" value="THIOREDOXIN PEROXIDASE"/>
    <property type="match status" value="1"/>
</dbReference>
<keyword evidence="2" id="KW-0575">Peroxidase</keyword>
<dbReference type="FunFam" id="3.40.30.10:FF:000011">
    <property type="entry name" value="Peroxiredoxin PRX1"/>
    <property type="match status" value="1"/>
</dbReference>
<dbReference type="InterPro" id="IPR024706">
    <property type="entry name" value="Peroxiredoxin_AhpC-typ"/>
</dbReference>
<evidence type="ECO:0000313" key="8">
    <source>
        <dbReference type="EMBL" id="VAW79847.1"/>
    </source>
</evidence>
<organism evidence="8">
    <name type="scientific">hydrothermal vent metagenome</name>
    <dbReference type="NCBI Taxonomy" id="652676"/>
    <lineage>
        <taxon>unclassified sequences</taxon>
        <taxon>metagenomes</taxon>
        <taxon>ecological metagenomes</taxon>
    </lineage>
</organism>
<dbReference type="GO" id="GO:0045454">
    <property type="term" value="P:cell redox homeostasis"/>
    <property type="evidence" value="ECO:0007669"/>
    <property type="project" value="TreeGrafter"/>
</dbReference>
<dbReference type="SUPFAM" id="SSF52833">
    <property type="entry name" value="Thioredoxin-like"/>
    <property type="match status" value="1"/>
</dbReference>
<dbReference type="GO" id="GO:0008379">
    <property type="term" value="F:thioredoxin peroxidase activity"/>
    <property type="evidence" value="ECO:0007669"/>
    <property type="project" value="TreeGrafter"/>
</dbReference>
<dbReference type="Gene3D" id="3.40.30.10">
    <property type="entry name" value="Glutaredoxin"/>
    <property type="match status" value="1"/>
</dbReference>
<feature type="domain" description="Thioredoxin" evidence="7">
    <location>
        <begin position="23"/>
        <end position="179"/>
    </location>
</feature>
<dbReference type="GO" id="GO:0033554">
    <property type="term" value="P:cellular response to stress"/>
    <property type="evidence" value="ECO:0007669"/>
    <property type="project" value="TreeGrafter"/>
</dbReference>
<keyword evidence="3" id="KW-0049">Antioxidant</keyword>
<dbReference type="PANTHER" id="PTHR10681:SF128">
    <property type="entry name" value="THIOREDOXIN-DEPENDENT PEROXIDE REDUCTASE, MITOCHONDRIAL"/>
    <property type="match status" value="1"/>
</dbReference>
<dbReference type="Pfam" id="PF00578">
    <property type="entry name" value="AhpC-TSA"/>
    <property type="match status" value="1"/>
</dbReference>
<dbReference type="InterPro" id="IPR045020">
    <property type="entry name" value="PRX_1cys"/>
</dbReference>
<dbReference type="InterPro" id="IPR036249">
    <property type="entry name" value="Thioredoxin-like_sf"/>
</dbReference>
<name>A0A3B0YWI5_9ZZZZ</name>
<dbReference type="EMBL" id="UOFN01000120">
    <property type="protein sequence ID" value="VAW79847.1"/>
    <property type="molecule type" value="Genomic_DNA"/>
</dbReference>
<dbReference type="InterPro" id="IPR013766">
    <property type="entry name" value="Thioredoxin_domain"/>
</dbReference>
<dbReference type="GO" id="GO:0042744">
    <property type="term" value="P:hydrogen peroxide catabolic process"/>
    <property type="evidence" value="ECO:0007669"/>
    <property type="project" value="TreeGrafter"/>
</dbReference>
<dbReference type="PIRSF" id="PIRSF000239">
    <property type="entry name" value="AHPC"/>
    <property type="match status" value="1"/>
</dbReference>
<dbReference type="Pfam" id="PF10417">
    <property type="entry name" value="1-cysPrx_C"/>
    <property type="match status" value="1"/>
</dbReference>
<accession>A0A3B0YWI5</accession>
<evidence type="ECO:0000256" key="2">
    <source>
        <dbReference type="ARBA" id="ARBA00022559"/>
    </source>
</evidence>
<evidence type="ECO:0000256" key="5">
    <source>
        <dbReference type="ARBA" id="ARBA00023284"/>
    </source>
</evidence>
<dbReference type="InterPro" id="IPR019479">
    <property type="entry name" value="Peroxiredoxin_C"/>
</dbReference>
<dbReference type="CDD" id="cd03016">
    <property type="entry name" value="PRX_1cys"/>
    <property type="match status" value="1"/>
</dbReference>
<comment type="similarity">
    <text evidence="1">Belongs to the peroxiredoxin family. AhpC/Prx1 subfamily.</text>
</comment>
<comment type="similarity">
    <text evidence="6">Belongs to the peroxiredoxin family. Prx6 subfamily.</text>
</comment>
<dbReference type="InterPro" id="IPR050217">
    <property type="entry name" value="Peroxiredoxin"/>
</dbReference>
<gene>
    <name evidence="8" type="ORF">MNBD_GAMMA15-1854</name>
</gene>
<evidence type="ECO:0000256" key="3">
    <source>
        <dbReference type="ARBA" id="ARBA00022862"/>
    </source>
</evidence>
<dbReference type="Gene3D" id="3.30.1020.10">
    <property type="entry name" value="Antioxidant, Horf6, Chain A, domain2"/>
    <property type="match status" value="1"/>
</dbReference>
<dbReference type="GO" id="GO:0006979">
    <property type="term" value="P:response to oxidative stress"/>
    <property type="evidence" value="ECO:0007669"/>
    <property type="project" value="TreeGrafter"/>
</dbReference>